<dbReference type="Proteomes" id="UP001208570">
    <property type="component" value="Unassembled WGS sequence"/>
</dbReference>
<dbReference type="AlphaFoldDB" id="A0AAD9JFW1"/>
<feature type="compositionally biased region" description="Polar residues" evidence="5">
    <location>
        <begin position="1"/>
        <end position="15"/>
    </location>
</feature>
<keyword evidence="4" id="KW-0539">Nucleus</keyword>
<accession>A0AAD9JFW1</accession>
<comment type="caution">
    <text evidence="6">The sequence shown here is derived from an EMBL/GenBank/DDBJ whole genome shotgun (WGS) entry which is preliminary data.</text>
</comment>
<keyword evidence="2" id="KW-0805">Transcription regulation</keyword>
<dbReference type="PANTHER" id="PTHR15950:SF15">
    <property type="entry name" value="PROTEIN VESTIGIAL"/>
    <property type="match status" value="1"/>
</dbReference>
<proteinExistence type="predicted"/>
<comment type="subcellular location">
    <subcellularLocation>
        <location evidence="1">Nucleus</location>
    </subcellularLocation>
</comment>
<dbReference type="EMBL" id="JAODUP010000355">
    <property type="protein sequence ID" value="KAK2151670.1"/>
    <property type="molecule type" value="Genomic_DNA"/>
</dbReference>
<reference evidence="6" key="1">
    <citation type="journal article" date="2023" name="Mol. Biol. Evol.">
        <title>Third-Generation Sequencing Reveals the Adaptive Role of the Epigenome in Three Deep-Sea Polychaetes.</title>
        <authorList>
            <person name="Perez M."/>
            <person name="Aroh O."/>
            <person name="Sun Y."/>
            <person name="Lan Y."/>
            <person name="Juniper S.K."/>
            <person name="Young C.R."/>
            <person name="Angers B."/>
            <person name="Qian P.Y."/>
        </authorList>
    </citation>
    <scope>NUCLEOTIDE SEQUENCE</scope>
    <source>
        <strain evidence="6">P08H-3</strain>
    </source>
</reference>
<evidence type="ECO:0000313" key="6">
    <source>
        <dbReference type="EMBL" id="KAK2151670.1"/>
    </source>
</evidence>
<keyword evidence="3" id="KW-0804">Transcription</keyword>
<dbReference type="PANTHER" id="PTHR15950">
    <property type="entry name" value="TRANSCRIPTION COFACTOR VESTIGIAL-LIKE PROTEIN"/>
    <property type="match status" value="1"/>
</dbReference>
<keyword evidence="7" id="KW-1185">Reference proteome</keyword>
<evidence type="ECO:0000256" key="4">
    <source>
        <dbReference type="ARBA" id="ARBA00023242"/>
    </source>
</evidence>
<feature type="region of interest" description="Disordered" evidence="5">
    <location>
        <begin position="1"/>
        <end position="38"/>
    </location>
</feature>
<dbReference type="InterPro" id="IPR011520">
    <property type="entry name" value="Vg_fam"/>
</dbReference>
<evidence type="ECO:0000256" key="5">
    <source>
        <dbReference type="SAM" id="MobiDB-lite"/>
    </source>
</evidence>
<organism evidence="6 7">
    <name type="scientific">Paralvinella palmiformis</name>
    <dbReference type="NCBI Taxonomy" id="53620"/>
    <lineage>
        <taxon>Eukaryota</taxon>
        <taxon>Metazoa</taxon>
        <taxon>Spiralia</taxon>
        <taxon>Lophotrochozoa</taxon>
        <taxon>Annelida</taxon>
        <taxon>Polychaeta</taxon>
        <taxon>Sedentaria</taxon>
        <taxon>Canalipalpata</taxon>
        <taxon>Terebellida</taxon>
        <taxon>Terebelliformia</taxon>
        <taxon>Alvinellidae</taxon>
        <taxon>Paralvinella</taxon>
    </lineage>
</organism>
<gene>
    <name evidence="6" type="ORF">LSH36_355g01006</name>
</gene>
<evidence type="ECO:0000256" key="2">
    <source>
        <dbReference type="ARBA" id="ARBA00023015"/>
    </source>
</evidence>
<evidence type="ECO:0000313" key="7">
    <source>
        <dbReference type="Proteomes" id="UP001208570"/>
    </source>
</evidence>
<protein>
    <submittedName>
        <fullName evidence="6">Uncharacterized protein</fullName>
    </submittedName>
</protein>
<name>A0AAD9JFW1_9ANNE</name>
<evidence type="ECO:0000256" key="3">
    <source>
        <dbReference type="ARBA" id="ARBA00023163"/>
    </source>
</evidence>
<sequence length="168" mass="18202">MSQRNFPPSFWNSTYQPPPPSGALSASSHQDLPGFTADPYGHMTASSLHSMHSSLHNDPWRYPLTTQAYSHHAVPDFAGYSSAAAMAASSGRFNPHYGSLLPGGRFGTMPSQCDPLSKHTETWTARYTHTELGSNLPAHHDSMAASLHGVLGGGIETAVQDSKDLYWF</sequence>
<dbReference type="GO" id="GO:0006355">
    <property type="term" value="P:regulation of DNA-templated transcription"/>
    <property type="evidence" value="ECO:0007669"/>
    <property type="project" value="InterPro"/>
</dbReference>
<evidence type="ECO:0000256" key="1">
    <source>
        <dbReference type="ARBA" id="ARBA00004123"/>
    </source>
</evidence>
<dbReference type="GO" id="GO:0005634">
    <property type="term" value="C:nucleus"/>
    <property type="evidence" value="ECO:0007669"/>
    <property type="project" value="UniProtKB-SubCell"/>
</dbReference>